<name>A0ABX1XIH4_9BACL</name>
<feature type="domain" description="Endospore appendages core" evidence="1">
    <location>
        <begin position="10"/>
        <end position="123"/>
    </location>
</feature>
<evidence type="ECO:0000313" key="3">
    <source>
        <dbReference type="Proteomes" id="UP000653578"/>
    </source>
</evidence>
<dbReference type="InterPro" id="IPR025055">
    <property type="entry name" value="Ena_core"/>
</dbReference>
<accession>A0ABX1XIH4</accession>
<dbReference type="Proteomes" id="UP000653578">
    <property type="component" value="Unassembled WGS sequence"/>
</dbReference>
<comment type="caution">
    <text evidence="2">The sequence shown here is derived from an EMBL/GenBank/DDBJ whole genome shotgun (WGS) entry which is preliminary data.</text>
</comment>
<protein>
    <submittedName>
        <fullName evidence="2">DUF3992 domain-containing protein</fullName>
    </submittedName>
</protein>
<keyword evidence="3" id="KW-1185">Reference proteome</keyword>
<evidence type="ECO:0000259" key="1">
    <source>
        <dbReference type="Pfam" id="PF13157"/>
    </source>
</evidence>
<gene>
    <name evidence="2" type="ORF">GC096_30275</name>
</gene>
<reference evidence="2 3" key="1">
    <citation type="submission" date="2019-10" db="EMBL/GenBank/DDBJ databases">
        <title>Description of Paenibacillus humi sp. nov.</title>
        <authorList>
            <person name="Carlier A."/>
            <person name="Qi S."/>
        </authorList>
    </citation>
    <scope>NUCLEOTIDE SEQUENCE [LARGE SCALE GENOMIC DNA]</scope>
    <source>
        <strain evidence="2 3">LMG 31461</strain>
    </source>
</reference>
<proteinExistence type="predicted"/>
<evidence type="ECO:0000313" key="2">
    <source>
        <dbReference type="EMBL" id="NOU68320.1"/>
    </source>
</evidence>
<dbReference type="Pfam" id="PF13157">
    <property type="entry name" value="Enas"/>
    <property type="match status" value="1"/>
</dbReference>
<organism evidence="2 3">
    <name type="scientific">Paenibacillus plantarum</name>
    <dbReference type="NCBI Taxonomy" id="2654975"/>
    <lineage>
        <taxon>Bacteria</taxon>
        <taxon>Bacillati</taxon>
        <taxon>Bacillota</taxon>
        <taxon>Bacilli</taxon>
        <taxon>Bacillales</taxon>
        <taxon>Paenibacillaceae</taxon>
        <taxon>Paenibacillus</taxon>
    </lineage>
</organism>
<dbReference type="EMBL" id="WHNY01000075">
    <property type="protein sequence ID" value="NOU68320.1"/>
    <property type="molecule type" value="Genomic_DNA"/>
</dbReference>
<sequence>MACDNSATALTCCSEKNFVQDKVCTPWTGTVDATDVDIVAYKNNINPNLIGTGYVKFDSGPAAITLDVLNSAGTSILTAAVSIEPGTSLAFTYQRFTTIQLTLDGTDTGLYQGEFCITTRYSIQ</sequence>
<dbReference type="RefSeq" id="WP_171635569.1">
    <property type="nucleotide sequence ID" value="NZ_WHNY01000075.1"/>
</dbReference>